<dbReference type="GO" id="GO:0016042">
    <property type="term" value="P:lipid catabolic process"/>
    <property type="evidence" value="ECO:0007669"/>
    <property type="project" value="InterPro"/>
</dbReference>
<evidence type="ECO:0000313" key="3">
    <source>
        <dbReference type="WBParaSite" id="ALUE_0000411101-mRNA-1"/>
    </source>
</evidence>
<dbReference type="WBParaSite" id="ALUE_0000411101-mRNA-1">
    <property type="protein sequence ID" value="ALUE_0000411101-mRNA-1"/>
    <property type="gene ID" value="ALUE_0000411101"/>
</dbReference>
<name>A0A0M3HQ27_ASCLU</name>
<organism evidence="2 3">
    <name type="scientific">Ascaris lumbricoides</name>
    <name type="common">Giant roundworm</name>
    <dbReference type="NCBI Taxonomy" id="6252"/>
    <lineage>
        <taxon>Eukaryota</taxon>
        <taxon>Metazoa</taxon>
        <taxon>Ecdysozoa</taxon>
        <taxon>Nematoda</taxon>
        <taxon>Chromadorea</taxon>
        <taxon>Rhabditida</taxon>
        <taxon>Spirurina</taxon>
        <taxon>Ascaridomorpha</taxon>
        <taxon>Ascaridoidea</taxon>
        <taxon>Ascarididae</taxon>
        <taxon>Ascaris</taxon>
    </lineage>
</organism>
<dbReference type="Gene3D" id="3.40.50.1820">
    <property type="entry name" value="alpha/beta hydrolase"/>
    <property type="match status" value="1"/>
</dbReference>
<keyword evidence="2" id="KW-1185">Reference proteome</keyword>
<dbReference type="PANTHER" id="PTHR32015">
    <property type="entry name" value="FASTING INDUCED LIPASE"/>
    <property type="match status" value="1"/>
</dbReference>
<dbReference type="PANTHER" id="PTHR32015:SF5">
    <property type="entry name" value="LIPASE RELATED"/>
    <property type="match status" value="1"/>
</dbReference>
<keyword evidence="1" id="KW-0732">Signal</keyword>
<reference evidence="3" key="1">
    <citation type="submission" date="2017-02" db="UniProtKB">
        <authorList>
            <consortium name="WormBaseParasite"/>
        </authorList>
    </citation>
    <scope>IDENTIFICATION</scope>
</reference>
<dbReference type="InterPro" id="IPR029058">
    <property type="entry name" value="AB_hydrolase_fold"/>
</dbReference>
<feature type="signal peptide" evidence="1">
    <location>
        <begin position="1"/>
        <end position="18"/>
    </location>
</feature>
<protein>
    <submittedName>
        <fullName evidence="3">Hydrolase_4 domain-containing protein</fullName>
    </submittedName>
</protein>
<proteinExistence type="predicted"/>
<dbReference type="Proteomes" id="UP000036681">
    <property type="component" value="Unplaced"/>
</dbReference>
<evidence type="ECO:0000313" key="2">
    <source>
        <dbReference type="Proteomes" id="UP000036681"/>
    </source>
</evidence>
<feature type="chain" id="PRO_5005656570" evidence="1">
    <location>
        <begin position="19"/>
        <end position="109"/>
    </location>
</feature>
<dbReference type="AlphaFoldDB" id="A0A0M3HQ27"/>
<dbReference type="GO" id="GO:0016298">
    <property type="term" value="F:lipase activity"/>
    <property type="evidence" value="ECO:0007669"/>
    <property type="project" value="TreeGrafter"/>
</dbReference>
<dbReference type="InterPro" id="IPR002918">
    <property type="entry name" value="Lipase_EstA/Esterase_EstB"/>
</dbReference>
<sequence length="109" mass="12283">MPPARCQLLLSFLPYVFAIFSDDFNAWLVKSFGANVQTQLNRADLDTMGSFGGKTDPAEEVRKDPVVFVHGVSDRAWDKPKYTGDFFKQGLLRFNCVSHSLTACCWKKS</sequence>
<evidence type="ECO:0000256" key="1">
    <source>
        <dbReference type="SAM" id="SignalP"/>
    </source>
</evidence>
<accession>A0A0M3HQ27</accession>